<sequence length="235" mass="25757">MKNFSESLTVRILGDSSQLQKELGVVARGIDQLADRFSKLAAVDQQMSRSFGRMTSLLRPVNQLSRLLDRVTGQIRTLSRTPIQLNVMPAIRSLSLLAQTAIRVGSLIQRISSITRIPQIPTPQARSLPRAPVRLAGGGLVTGQAGTDRVPALLTAGEFVLRQPVVERLGISLLDSVNRNQSVSSQNQFTPVEKSTSTQVNHFGGINIQVAQSSNINNIVRDLRLHGFHLRNRRG</sequence>
<accession>A0A3B1E847</accession>
<evidence type="ECO:0000313" key="1">
    <source>
        <dbReference type="EMBL" id="VAX40667.1"/>
    </source>
</evidence>
<dbReference type="EMBL" id="UOGL01000472">
    <property type="protein sequence ID" value="VAX40667.1"/>
    <property type="molecule type" value="Genomic_DNA"/>
</dbReference>
<reference evidence="1" key="1">
    <citation type="submission" date="2018-06" db="EMBL/GenBank/DDBJ databases">
        <authorList>
            <person name="Zhirakovskaya E."/>
        </authorList>
    </citation>
    <scope>NUCLEOTIDE SEQUENCE</scope>
</reference>
<gene>
    <name evidence="1" type="ORF">MNBD_PLANCTO02-2910</name>
</gene>
<protein>
    <submittedName>
        <fullName evidence="1">Uncharacterized protein</fullName>
    </submittedName>
</protein>
<proteinExistence type="predicted"/>
<name>A0A3B1E847_9ZZZZ</name>
<organism evidence="1">
    <name type="scientific">hydrothermal vent metagenome</name>
    <dbReference type="NCBI Taxonomy" id="652676"/>
    <lineage>
        <taxon>unclassified sequences</taxon>
        <taxon>metagenomes</taxon>
        <taxon>ecological metagenomes</taxon>
    </lineage>
</organism>
<dbReference type="AlphaFoldDB" id="A0A3B1E847"/>